<organism evidence="6 7">
    <name type="scientific">Agarivorans aestuarii</name>
    <dbReference type="NCBI Taxonomy" id="1563703"/>
    <lineage>
        <taxon>Bacteria</taxon>
        <taxon>Pseudomonadati</taxon>
        <taxon>Pseudomonadota</taxon>
        <taxon>Gammaproteobacteria</taxon>
        <taxon>Alteromonadales</taxon>
        <taxon>Alteromonadaceae</taxon>
        <taxon>Agarivorans</taxon>
    </lineage>
</organism>
<evidence type="ECO:0000256" key="4">
    <source>
        <dbReference type="PROSITE-ProRule" id="PRU00335"/>
    </source>
</evidence>
<keyword evidence="2 4" id="KW-0238">DNA-binding</keyword>
<evidence type="ECO:0000259" key="5">
    <source>
        <dbReference type="PROSITE" id="PS50977"/>
    </source>
</evidence>
<dbReference type="RefSeq" id="WP_329775161.1">
    <property type="nucleotide sequence ID" value="NZ_JAYDYW010000006.1"/>
</dbReference>
<dbReference type="Proteomes" id="UP001310248">
    <property type="component" value="Unassembled WGS sequence"/>
</dbReference>
<protein>
    <submittedName>
        <fullName evidence="6">TetR/AcrR family transcriptional regulator</fullName>
    </submittedName>
</protein>
<proteinExistence type="predicted"/>
<dbReference type="EMBL" id="JAYDYW010000006">
    <property type="protein sequence ID" value="MEE1673935.1"/>
    <property type="molecule type" value="Genomic_DNA"/>
</dbReference>
<reference evidence="6 7" key="2">
    <citation type="submission" date="2023-12" db="EMBL/GenBank/DDBJ databases">
        <authorList>
            <consortium name="Cladostephus spongiosus"/>
            <person name="Lorente B."/>
            <person name="Cabral C."/>
            <person name="Frias J."/>
            <person name="Faria J."/>
            <person name="Toubarro D."/>
        </authorList>
    </citation>
    <scope>NUCLEOTIDE SEQUENCE [LARGE SCALE GENOMIC DNA]</scope>
    <source>
        <strain evidence="6 7">ZMCS4</strain>
    </source>
</reference>
<dbReference type="SUPFAM" id="SSF46689">
    <property type="entry name" value="Homeodomain-like"/>
    <property type="match status" value="1"/>
</dbReference>
<evidence type="ECO:0000313" key="6">
    <source>
        <dbReference type="EMBL" id="MEE1673935.1"/>
    </source>
</evidence>
<sequence length="250" mass="28069">MNTKTRKAQEIANREELLLDIALELMAETGFAGLTMDKITQRSQYSKGTVYNHFACKEDVLCALCCRSMRLQIDLYQRINDFKGSTREKMIAMAYGYRLFNRLYPTLSMVVLSMKTPNIMEKTSSIRSTSVSEHENKIVGVAVKLIEEAVALGEIPASQNVDANAATFAAWSMAFGTNALSSAVVNKSSKFCTAGFDSQFALLYNINLLCDGLNWQPLSQQQDYLATWQRIGQELYANELAMLEKNETLY</sequence>
<dbReference type="InterPro" id="IPR050109">
    <property type="entry name" value="HTH-type_TetR-like_transc_reg"/>
</dbReference>
<evidence type="ECO:0000256" key="2">
    <source>
        <dbReference type="ARBA" id="ARBA00023125"/>
    </source>
</evidence>
<feature type="domain" description="HTH tetR-type" evidence="5">
    <location>
        <begin position="12"/>
        <end position="72"/>
    </location>
</feature>
<evidence type="ECO:0000313" key="7">
    <source>
        <dbReference type="Proteomes" id="UP001310248"/>
    </source>
</evidence>
<dbReference type="PANTHER" id="PTHR30055">
    <property type="entry name" value="HTH-TYPE TRANSCRIPTIONAL REGULATOR RUTR"/>
    <property type="match status" value="1"/>
</dbReference>
<keyword evidence="3" id="KW-0804">Transcription</keyword>
<name>A0ABU7G3Q4_9ALTE</name>
<keyword evidence="1" id="KW-0805">Transcription regulation</keyword>
<accession>A0ABU7G3Q4</accession>
<comment type="caution">
    <text evidence="6">The sequence shown here is derived from an EMBL/GenBank/DDBJ whole genome shotgun (WGS) entry which is preliminary data.</text>
</comment>
<dbReference type="PROSITE" id="PS50977">
    <property type="entry name" value="HTH_TETR_2"/>
    <property type="match status" value="1"/>
</dbReference>
<dbReference type="InterPro" id="IPR001647">
    <property type="entry name" value="HTH_TetR"/>
</dbReference>
<dbReference type="PANTHER" id="PTHR30055:SF234">
    <property type="entry name" value="HTH-TYPE TRANSCRIPTIONAL REGULATOR BETI"/>
    <property type="match status" value="1"/>
</dbReference>
<reference evidence="7" key="1">
    <citation type="submission" date="2023-07" db="EMBL/GenBank/DDBJ databases">
        <title>Draft genome sequence of Agarivorans aestuarii strain ZMCS4, a CAZymes producing bacteria isolated from the marine brown algae Clodostephus spongiosus.</title>
        <authorList>
            <person name="Lorente B."/>
            <person name="Cabral C."/>
            <person name="Frias J."/>
            <person name="Faria J."/>
            <person name="Toubarro D."/>
        </authorList>
    </citation>
    <scope>NUCLEOTIDE SEQUENCE [LARGE SCALE GENOMIC DNA]</scope>
    <source>
        <strain evidence="7">ZMCS4</strain>
    </source>
</reference>
<keyword evidence="7" id="KW-1185">Reference proteome</keyword>
<dbReference type="Pfam" id="PF00440">
    <property type="entry name" value="TetR_N"/>
    <property type="match status" value="1"/>
</dbReference>
<dbReference type="Gene3D" id="1.10.357.10">
    <property type="entry name" value="Tetracycline Repressor, domain 2"/>
    <property type="match status" value="1"/>
</dbReference>
<dbReference type="InterPro" id="IPR009057">
    <property type="entry name" value="Homeodomain-like_sf"/>
</dbReference>
<dbReference type="PRINTS" id="PR00455">
    <property type="entry name" value="HTHTETR"/>
</dbReference>
<dbReference type="Gene3D" id="1.10.10.60">
    <property type="entry name" value="Homeodomain-like"/>
    <property type="match status" value="1"/>
</dbReference>
<evidence type="ECO:0000256" key="3">
    <source>
        <dbReference type="ARBA" id="ARBA00023163"/>
    </source>
</evidence>
<gene>
    <name evidence="6" type="ORF">SNR37_003362</name>
</gene>
<feature type="DNA-binding region" description="H-T-H motif" evidence="4">
    <location>
        <begin position="35"/>
        <end position="54"/>
    </location>
</feature>
<evidence type="ECO:0000256" key="1">
    <source>
        <dbReference type="ARBA" id="ARBA00023015"/>
    </source>
</evidence>